<evidence type="ECO:0000256" key="1">
    <source>
        <dbReference type="SAM" id="MobiDB-lite"/>
    </source>
</evidence>
<dbReference type="Proteomes" id="UP000054485">
    <property type="component" value="Unassembled WGS sequence"/>
</dbReference>
<dbReference type="GO" id="GO:0005730">
    <property type="term" value="C:nucleolus"/>
    <property type="evidence" value="ECO:0007669"/>
    <property type="project" value="TreeGrafter"/>
</dbReference>
<proteinExistence type="predicted"/>
<keyword evidence="3" id="KW-1185">Reference proteome</keyword>
<sequence>MMEDEGARLLDLLHAHGQQFLNSFDLSQPPQKRQRLEESLEELENEEFEEWRGFNNPAVLTYPSEENNDDTPHEYDDGFTASSSTKTPDVVVFSDSRQKPPEHFSKAHKKAFMSSKVAKVTSITEADEALHRDDDDTQNDHEDISNAQNDALLHRLVHTKLLSGSLNPALNLTHAQRDKALSGRVLELAGKTKLGKGEVAIRADERNRASKRVREGLLRKKGEREKQELEEAKNLGNYHPTLKKLFDASPGPSDRQRRVRGLRMGVGKFSGGTLMLSKEEINSVTGRGVHGAARHGHNTSRGRK</sequence>
<evidence type="ECO:0000313" key="2">
    <source>
        <dbReference type="EMBL" id="KIK48641.1"/>
    </source>
</evidence>
<gene>
    <name evidence="2" type="ORF">CY34DRAFT_797784</name>
</gene>
<reference evidence="2 3" key="1">
    <citation type="submission" date="2014-04" db="EMBL/GenBank/DDBJ databases">
        <authorList>
            <consortium name="DOE Joint Genome Institute"/>
            <person name="Kuo A."/>
            <person name="Ruytinx J."/>
            <person name="Rineau F."/>
            <person name="Colpaert J."/>
            <person name="Kohler A."/>
            <person name="Nagy L.G."/>
            <person name="Floudas D."/>
            <person name="Copeland A."/>
            <person name="Barry K.W."/>
            <person name="Cichocki N."/>
            <person name="Veneault-Fourrey C."/>
            <person name="LaButti K."/>
            <person name="Lindquist E.A."/>
            <person name="Lipzen A."/>
            <person name="Lundell T."/>
            <person name="Morin E."/>
            <person name="Murat C."/>
            <person name="Sun H."/>
            <person name="Tunlid A."/>
            <person name="Henrissat B."/>
            <person name="Grigoriev I.V."/>
            <person name="Hibbett D.S."/>
            <person name="Martin F."/>
            <person name="Nordberg H.P."/>
            <person name="Cantor M.N."/>
            <person name="Hua S.X."/>
        </authorList>
    </citation>
    <scope>NUCLEOTIDE SEQUENCE [LARGE SCALE GENOMIC DNA]</scope>
    <source>
        <strain evidence="2 3">UH-Slu-Lm8-n1</strain>
    </source>
</reference>
<feature type="region of interest" description="Disordered" evidence="1">
    <location>
        <begin position="285"/>
        <end position="304"/>
    </location>
</feature>
<evidence type="ECO:0000313" key="3">
    <source>
        <dbReference type="Proteomes" id="UP000054485"/>
    </source>
</evidence>
<dbReference type="STRING" id="930992.A0A0D0B3I6"/>
<name>A0A0D0B3I6_9AGAM</name>
<dbReference type="PANTHER" id="PTHR28096">
    <property type="entry name" value="PROTEIN FAF1"/>
    <property type="match status" value="1"/>
</dbReference>
<protein>
    <submittedName>
        <fullName evidence="2">Unplaced genomic scaffold CY34scaffold_5, whole genome shotgun sequence</fullName>
    </submittedName>
</protein>
<dbReference type="InterPro" id="IPR053030">
    <property type="entry name" value="Ribosomal_biogenesis_FAF1-like"/>
</dbReference>
<reference evidence="3" key="2">
    <citation type="submission" date="2015-01" db="EMBL/GenBank/DDBJ databases">
        <title>Evolutionary Origins and Diversification of the Mycorrhizal Mutualists.</title>
        <authorList>
            <consortium name="DOE Joint Genome Institute"/>
            <consortium name="Mycorrhizal Genomics Consortium"/>
            <person name="Kohler A."/>
            <person name="Kuo A."/>
            <person name="Nagy L.G."/>
            <person name="Floudas D."/>
            <person name="Copeland A."/>
            <person name="Barry K.W."/>
            <person name="Cichocki N."/>
            <person name="Veneault-Fourrey C."/>
            <person name="LaButti K."/>
            <person name="Lindquist E.A."/>
            <person name="Lipzen A."/>
            <person name="Lundell T."/>
            <person name="Morin E."/>
            <person name="Murat C."/>
            <person name="Riley R."/>
            <person name="Ohm R."/>
            <person name="Sun H."/>
            <person name="Tunlid A."/>
            <person name="Henrissat B."/>
            <person name="Grigoriev I.V."/>
            <person name="Hibbett D.S."/>
            <person name="Martin F."/>
        </authorList>
    </citation>
    <scope>NUCLEOTIDE SEQUENCE [LARGE SCALE GENOMIC DNA]</scope>
    <source>
        <strain evidence="3">UH-Slu-Lm8-n1</strain>
    </source>
</reference>
<dbReference type="HOGENOM" id="CLU_051226_0_0_1"/>
<dbReference type="OrthoDB" id="5556956at2759"/>
<dbReference type="InParanoid" id="A0A0D0B3I6"/>
<dbReference type="EMBL" id="KN835136">
    <property type="protein sequence ID" value="KIK48641.1"/>
    <property type="molecule type" value="Genomic_DNA"/>
</dbReference>
<dbReference type="AlphaFoldDB" id="A0A0D0B3I6"/>
<feature type="region of interest" description="Disordered" evidence="1">
    <location>
        <begin position="63"/>
        <end position="86"/>
    </location>
</feature>
<dbReference type="GO" id="GO:0000462">
    <property type="term" value="P:maturation of SSU-rRNA from tricistronic rRNA transcript (SSU-rRNA, 5.8S rRNA, LSU-rRNA)"/>
    <property type="evidence" value="ECO:0007669"/>
    <property type="project" value="TreeGrafter"/>
</dbReference>
<accession>A0A0D0B3I6</accession>
<organism evidence="2 3">
    <name type="scientific">Suillus luteus UH-Slu-Lm8-n1</name>
    <dbReference type="NCBI Taxonomy" id="930992"/>
    <lineage>
        <taxon>Eukaryota</taxon>
        <taxon>Fungi</taxon>
        <taxon>Dikarya</taxon>
        <taxon>Basidiomycota</taxon>
        <taxon>Agaricomycotina</taxon>
        <taxon>Agaricomycetes</taxon>
        <taxon>Agaricomycetidae</taxon>
        <taxon>Boletales</taxon>
        <taxon>Suillineae</taxon>
        <taxon>Suillaceae</taxon>
        <taxon>Suillus</taxon>
    </lineage>
</organism>
<dbReference type="PANTHER" id="PTHR28096:SF1">
    <property type="entry name" value="PROTEIN FAF1"/>
    <property type="match status" value="1"/>
</dbReference>
<feature type="compositionally biased region" description="Basic residues" evidence="1">
    <location>
        <begin position="292"/>
        <end position="304"/>
    </location>
</feature>